<sequence length="935" mass="106868">MTISLRYILLFLFLPFLSFNMVGQRLLQDPQLIKKKLSNGLTYYIYPTDQGKNQADVRLFVKTGSLQEADNQLGLAHFLEHMAFNGIKHFKANELIRFLESKGAKFGHDLNAHTSFQETIYKLKIPTRDIQVVDSTLTILSDWVDGMLLDSLEVEKERGVILSEWLSKQSPKLNSSQAFLDQLLNGSLYSNRKVIGDTTILRNFKHSELKQFYNQWYDPSIMAIAISGDIDVNKVEELIKKKFESKKTTSPNWKEHPIPSYTKDSLLIYSDSWVTKTELNYIQLIPPLRDVASINLYEQYLTRTIINSLFKERFAKLSKGKTFYTDGSISIGNFLPVKGAIIATVELDSSNLKKGIEQFNTHLGQLYTYGFTNQEIEKTKKNLYGSFKRKVQAEKSSSSSSLMNQMYQDFFYGNSIIDPSYELEILKKSIPKIDSTTILSYLQNINLGPKRYLMTTNASMKTQLPLNKELLAIINSAPHKIIPYKDSLFVPEKLLNEHPLAGKTTSINPISEIDATELILSNGVKIIYKHSDIEKNKVLLSGFRAGGFYGMDSIDYLTSMYAEPIVSLSGYGNFSREALSHFLAGNSAKVQMLVDKTRSGFFGSSNVQDTSTLFELFYLKWTQPQIDSILFDKVKEQSILKAEQSPNDKQVDFRNELNFLIKGKDYTTIPTTPEMIEEGLHVSDMIPLYNAFFGNAFDYTVIIISDQKLDDLLPYIETYLGGLPSDNSYNPKTYFPSSGFKKSQSFIRYASPSPKATVSVVFQHDKKIKDLHKKEVLNELVEGIIKIRLYEELRENAGKVYGVNVSLNSTSTPTSLSRHTISFNCAPEDASQLIQEVNKILKEITTGQLPIKQDLDNVKENSKKNYHAKRNTNAFWTKAIRDYYFKKYRSWDHVNNYDFMLDSITEKDIIKVIKKELLKTPRVNAILYPENYKNQ</sequence>
<dbReference type="STRING" id="946077.W5A_00935"/>
<comment type="similarity">
    <text evidence="1">Belongs to the peptidase M16 family.</text>
</comment>
<dbReference type="Pfam" id="PF05193">
    <property type="entry name" value="Peptidase_M16_C"/>
    <property type="match status" value="2"/>
</dbReference>
<keyword evidence="2" id="KW-0645">Protease</keyword>
<gene>
    <name evidence="8" type="ORF">W5A_00935</name>
</gene>
<dbReference type="GO" id="GO:0046872">
    <property type="term" value="F:metal ion binding"/>
    <property type="evidence" value="ECO:0007669"/>
    <property type="project" value="InterPro"/>
</dbReference>
<keyword evidence="9" id="KW-1185">Reference proteome</keyword>
<reference evidence="8 9" key="1">
    <citation type="journal article" date="2012" name="J. Bacteriol.">
        <title>Genome Sequence of the Halotolerant Bacterium Imtechella halotolerans K1T.</title>
        <authorList>
            <person name="Kumar S."/>
            <person name="Vikram S."/>
            <person name="Subramanian S."/>
            <person name="Raghava G.P."/>
            <person name="Pinnaka A.K."/>
        </authorList>
    </citation>
    <scope>NUCLEOTIDE SEQUENCE [LARGE SCALE GENOMIC DNA]</scope>
    <source>
        <strain evidence="8 9">K1</strain>
    </source>
</reference>
<protein>
    <submittedName>
        <fullName evidence="8">Uncharacterized protein</fullName>
    </submittedName>
</protein>
<dbReference type="InterPro" id="IPR011249">
    <property type="entry name" value="Metalloenz_LuxS/M16"/>
</dbReference>
<organism evidence="8 9">
    <name type="scientific">Imtechella halotolerans K1</name>
    <dbReference type="NCBI Taxonomy" id="946077"/>
    <lineage>
        <taxon>Bacteria</taxon>
        <taxon>Pseudomonadati</taxon>
        <taxon>Bacteroidota</taxon>
        <taxon>Flavobacteriia</taxon>
        <taxon>Flavobacteriales</taxon>
        <taxon>Flavobacteriaceae</taxon>
        <taxon>Imtechella</taxon>
    </lineage>
</organism>
<dbReference type="InterPro" id="IPR007863">
    <property type="entry name" value="Peptidase_M16_C"/>
</dbReference>
<dbReference type="PANTHER" id="PTHR43690">
    <property type="entry name" value="NARDILYSIN"/>
    <property type="match status" value="1"/>
</dbReference>
<evidence type="ECO:0000259" key="6">
    <source>
        <dbReference type="Pfam" id="PF00675"/>
    </source>
</evidence>
<dbReference type="SUPFAM" id="SSF63411">
    <property type="entry name" value="LuxS/MPP-like metallohydrolase"/>
    <property type="match status" value="4"/>
</dbReference>
<dbReference type="eggNOG" id="COG0612">
    <property type="taxonomic scope" value="Bacteria"/>
</dbReference>
<dbReference type="InterPro" id="IPR011765">
    <property type="entry name" value="Pept_M16_N"/>
</dbReference>
<feature type="domain" description="Peptidase M16 C-terminal" evidence="7">
    <location>
        <begin position="205"/>
        <end position="383"/>
    </location>
</feature>
<keyword evidence="3" id="KW-0378">Hydrolase</keyword>
<feature type="domain" description="Peptidase M16 C-terminal" evidence="7">
    <location>
        <begin position="689"/>
        <end position="860"/>
    </location>
</feature>
<dbReference type="GO" id="GO:0006508">
    <property type="term" value="P:proteolysis"/>
    <property type="evidence" value="ECO:0007669"/>
    <property type="project" value="UniProtKB-KW"/>
</dbReference>
<dbReference type="EMBL" id="AJJU01000002">
    <property type="protein sequence ID" value="EID76544.1"/>
    <property type="molecule type" value="Genomic_DNA"/>
</dbReference>
<keyword evidence="5" id="KW-0482">Metalloprotease</keyword>
<evidence type="ECO:0000313" key="8">
    <source>
        <dbReference type="EMBL" id="EID76544.1"/>
    </source>
</evidence>
<accession>I0WJH8</accession>
<dbReference type="PANTHER" id="PTHR43690:SF17">
    <property type="entry name" value="PROTEIN YHJJ"/>
    <property type="match status" value="1"/>
</dbReference>
<feature type="domain" description="Peptidase M16 N-terminal" evidence="6">
    <location>
        <begin position="46"/>
        <end position="165"/>
    </location>
</feature>
<proteinExistence type="inferred from homology"/>
<comment type="caution">
    <text evidence="8">The sequence shown here is derived from an EMBL/GenBank/DDBJ whole genome shotgun (WGS) entry which is preliminary data.</text>
</comment>
<evidence type="ECO:0000259" key="7">
    <source>
        <dbReference type="Pfam" id="PF05193"/>
    </source>
</evidence>
<name>I0WJH8_9FLAO</name>
<evidence type="ECO:0000256" key="4">
    <source>
        <dbReference type="ARBA" id="ARBA00022833"/>
    </source>
</evidence>
<evidence type="ECO:0000256" key="3">
    <source>
        <dbReference type="ARBA" id="ARBA00022801"/>
    </source>
</evidence>
<dbReference type="Pfam" id="PF00675">
    <property type="entry name" value="Peptidase_M16"/>
    <property type="match status" value="1"/>
</dbReference>
<dbReference type="InterPro" id="IPR050626">
    <property type="entry name" value="Peptidase_M16"/>
</dbReference>
<evidence type="ECO:0000256" key="2">
    <source>
        <dbReference type="ARBA" id="ARBA00022670"/>
    </source>
</evidence>
<dbReference type="Gene3D" id="3.30.830.10">
    <property type="entry name" value="Metalloenzyme, LuxS/M16 peptidase-like"/>
    <property type="match status" value="4"/>
</dbReference>
<keyword evidence="4" id="KW-0862">Zinc</keyword>
<evidence type="ECO:0000256" key="1">
    <source>
        <dbReference type="ARBA" id="ARBA00007261"/>
    </source>
</evidence>
<evidence type="ECO:0000313" key="9">
    <source>
        <dbReference type="Proteomes" id="UP000005938"/>
    </source>
</evidence>
<dbReference type="RefSeq" id="WP_008236465.1">
    <property type="nucleotide sequence ID" value="NZ_AJJU01000002.1"/>
</dbReference>
<evidence type="ECO:0000256" key="5">
    <source>
        <dbReference type="ARBA" id="ARBA00023049"/>
    </source>
</evidence>
<dbReference type="AlphaFoldDB" id="I0WJH8"/>
<dbReference type="Proteomes" id="UP000005938">
    <property type="component" value="Unassembled WGS sequence"/>
</dbReference>
<dbReference type="GO" id="GO:0008237">
    <property type="term" value="F:metallopeptidase activity"/>
    <property type="evidence" value="ECO:0007669"/>
    <property type="project" value="UniProtKB-KW"/>
</dbReference>
<dbReference type="PATRIC" id="fig|946077.3.peg.191"/>
<dbReference type="OrthoDB" id="9811314at2"/>